<feature type="region of interest" description="Disordered" evidence="1">
    <location>
        <begin position="1"/>
        <end position="34"/>
    </location>
</feature>
<sequence>MAVESRNNNHRGAEAEQRLACSTHLPPMSRRSRT</sequence>
<name>A0A0A9AXI4_ARUDO</name>
<dbReference type="EMBL" id="GBRH01242054">
    <property type="protein sequence ID" value="JAD55841.1"/>
    <property type="molecule type" value="Transcribed_RNA"/>
</dbReference>
<evidence type="ECO:0000256" key="1">
    <source>
        <dbReference type="SAM" id="MobiDB-lite"/>
    </source>
</evidence>
<reference evidence="2" key="1">
    <citation type="submission" date="2014-09" db="EMBL/GenBank/DDBJ databases">
        <authorList>
            <person name="Magalhaes I.L.F."/>
            <person name="Oliveira U."/>
            <person name="Santos F.R."/>
            <person name="Vidigal T.H.D.A."/>
            <person name="Brescovit A.D."/>
            <person name="Santos A.J."/>
        </authorList>
    </citation>
    <scope>NUCLEOTIDE SEQUENCE</scope>
    <source>
        <tissue evidence="2">Shoot tissue taken approximately 20 cm above the soil surface</tissue>
    </source>
</reference>
<organism evidence="2">
    <name type="scientific">Arundo donax</name>
    <name type="common">Giant reed</name>
    <name type="synonym">Donax arundinaceus</name>
    <dbReference type="NCBI Taxonomy" id="35708"/>
    <lineage>
        <taxon>Eukaryota</taxon>
        <taxon>Viridiplantae</taxon>
        <taxon>Streptophyta</taxon>
        <taxon>Embryophyta</taxon>
        <taxon>Tracheophyta</taxon>
        <taxon>Spermatophyta</taxon>
        <taxon>Magnoliopsida</taxon>
        <taxon>Liliopsida</taxon>
        <taxon>Poales</taxon>
        <taxon>Poaceae</taxon>
        <taxon>PACMAD clade</taxon>
        <taxon>Arundinoideae</taxon>
        <taxon>Arundineae</taxon>
        <taxon>Arundo</taxon>
    </lineage>
</organism>
<dbReference type="AlphaFoldDB" id="A0A0A9AXI4"/>
<evidence type="ECO:0000313" key="2">
    <source>
        <dbReference type="EMBL" id="JAD55841.1"/>
    </source>
</evidence>
<accession>A0A0A9AXI4</accession>
<proteinExistence type="predicted"/>
<reference evidence="2" key="2">
    <citation type="journal article" date="2015" name="Data Brief">
        <title>Shoot transcriptome of the giant reed, Arundo donax.</title>
        <authorList>
            <person name="Barrero R.A."/>
            <person name="Guerrero F.D."/>
            <person name="Moolhuijzen P."/>
            <person name="Goolsby J.A."/>
            <person name="Tidwell J."/>
            <person name="Bellgard S.E."/>
            <person name="Bellgard M.I."/>
        </authorList>
    </citation>
    <scope>NUCLEOTIDE SEQUENCE</scope>
    <source>
        <tissue evidence="2">Shoot tissue taken approximately 20 cm above the soil surface</tissue>
    </source>
</reference>
<protein>
    <submittedName>
        <fullName evidence="2">Uncharacterized protein</fullName>
    </submittedName>
</protein>